<dbReference type="Proteomes" id="UP000321907">
    <property type="component" value="Unassembled WGS sequence"/>
</dbReference>
<gene>
    <name evidence="2" type="ORF">FUA23_18985</name>
</gene>
<keyword evidence="2" id="KW-0645">Protease</keyword>
<reference evidence="2 3" key="1">
    <citation type="submission" date="2019-08" db="EMBL/GenBank/DDBJ databases">
        <title>Lewinella sp. strain SSH13 Genome sequencing and assembly.</title>
        <authorList>
            <person name="Kim I."/>
        </authorList>
    </citation>
    <scope>NUCLEOTIDE SEQUENCE [LARGE SCALE GENOMIC DNA]</scope>
    <source>
        <strain evidence="2 3">SSH13</strain>
    </source>
</reference>
<dbReference type="Pfam" id="PF13715">
    <property type="entry name" value="CarbopepD_reg_2"/>
    <property type="match status" value="1"/>
</dbReference>
<dbReference type="OrthoDB" id="9784036at2"/>
<keyword evidence="3" id="KW-1185">Reference proteome</keyword>
<sequence length="294" mass="31539">MPKQNHLVDTLLMYTKLCFLLSICCCCYLPAQTVLSGSVVDAGTGAPLHFATVAVAGQPYGTLTAEDGSFELNTPETLAPAATIVVSYLGYGAEEYTLADLAGGADIKLRPGSLGLPVVEVSSAGELTAIELGRKERKAITFYQDVFEQTYQLASRINNPEKREGVITGIRYYFGKAAKKGKPVRINFYSVDPACDCPGSPLHASSIIPGKNKSRWNKLDLTADQVVLPAGDFFVAFEWLALSLPNASALNFSIGIIPDRNAAAIYEKVGGAPWAESVKRGIYRPLVRVSGKVN</sequence>
<keyword evidence="2" id="KW-0121">Carboxypeptidase</keyword>
<feature type="signal peptide" evidence="1">
    <location>
        <begin position="1"/>
        <end position="31"/>
    </location>
</feature>
<comment type="caution">
    <text evidence="2">The sequence shown here is derived from an EMBL/GenBank/DDBJ whole genome shotgun (WGS) entry which is preliminary data.</text>
</comment>
<keyword evidence="2" id="KW-0378">Hydrolase</keyword>
<keyword evidence="1" id="KW-0732">Signal</keyword>
<name>A0A5C7FC90_9BACT</name>
<dbReference type="AlphaFoldDB" id="A0A5C7FC90"/>
<dbReference type="InterPro" id="IPR008969">
    <property type="entry name" value="CarboxyPept-like_regulatory"/>
</dbReference>
<evidence type="ECO:0000313" key="2">
    <source>
        <dbReference type="EMBL" id="TXF87080.1"/>
    </source>
</evidence>
<dbReference type="GO" id="GO:0004180">
    <property type="term" value="F:carboxypeptidase activity"/>
    <property type="evidence" value="ECO:0007669"/>
    <property type="project" value="UniProtKB-KW"/>
</dbReference>
<dbReference type="SUPFAM" id="SSF49464">
    <property type="entry name" value="Carboxypeptidase regulatory domain-like"/>
    <property type="match status" value="1"/>
</dbReference>
<evidence type="ECO:0000256" key="1">
    <source>
        <dbReference type="SAM" id="SignalP"/>
    </source>
</evidence>
<feature type="chain" id="PRO_5023127119" evidence="1">
    <location>
        <begin position="32"/>
        <end position="294"/>
    </location>
</feature>
<protein>
    <submittedName>
        <fullName evidence="2">Carboxypeptidase-like regulatory domain-containing protein</fullName>
    </submittedName>
</protein>
<organism evidence="2 3">
    <name type="scientific">Neolewinella aurantiaca</name>
    <dbReference type="NCBI Taxonomy" id="2602767"/>
    <lineage>
        <taxon>Bacteria</taxon>
        <taxon>Pseudomonadati</taxon>
        <taxon>Bacteroidota</taxon>
        <taxon>Saprospiria</taxon>
        <taxon>Saprospirales</taxon>
        <taxon>Lewinellaceae</taxon>
        <taxon>Neolewinella</taxon>
    </lineage>
</organism>
<evidence type="ECO:0000313" key="3">
    <source>
        <dbReference type="Proteomes" id="UP000321907"/>
    </source>
</evidence>
<dbReference type="RefSeq" id="WP_147932350.1">
    <property type="nucleotide sequence ID" value="NZ_VOXD01000037.1"/>
</dbReference>
<dbReference type="EMBL" id="VOXD01000037">
    <property type="protein sequence ID" value="TXF87080.1"/>
    <property type="molecule type" value="Genomic_DNA"/>
</dbReference>
<proteinExistence type="predicted"/>
<dbReference type="Gene3D" id="2.60.40.1120">
    <property type="entry name" value="Carboxypeptidase-like, regulatory domain"/>
    <property type="match status" value="1"/>
</dbReference>
<accession>A0A5C7FC90</accession>